<accession>A0ABU5DT68</accession>
<comment type="caution">
    <text evidence="1">The sequence shown here is derived from an EMBL/GenBank/DDBJ whole genome shotgun (WGS) entry which is preliminary data.</text>
</comment>
<sequence>MVDIVNAALANPINRSILQRLPMLGLKDAWLVAGSVFQSYWNVLSGRPATEGIKDYDIFYFDDADLSYAAEDAAIQRAQMVFADLDALIDLKNQARVHLWYRDRFGGNYPPVARAAEAIGRFQIRCTCVGLRPQSDGSLELHAPFGLAELTRGELVANAHCPSMKGVSAKAESYRQRWPWLTIVPVDRES</sequence>
<evidence type="ECO:0000313" key="2">
    <source>
        <dbReference type="Proteomes" id="UP001271769"/>
    </source>
</evidence>
<protein>
    <submittedName>
        <fullName evidence="1">Nucleotidyltransferase family protein</fullName>
    </submittedName>
</protein>
<keyword evidence="2" id="KW-1185">Reference proteome</keyword>
<evidence type="ECO:0000313" key="1">
    <source>
        <dbReference type="EMBL" id="MDY0870535.1"/>
    </source>
</evidence>
<gene>
    <name evidence="1" type="ORF">SMD31_01315</name>
</gene>
<dbReference type="Pfam" id="PF06042">
    <property type="entry name" value="NTP_transf_6"/>
    <property type="match status" value="1"/>
</dbReference>
<dbReference type="InterPro" id="IPR009267">
    <property type="entry name" value="NTP_transf_6"/>
</dbReference>
<dbReference type="PANTHER" id="PTHR39166:SF1">
    <property type="entry name" value="BLL1166 PROTEIN"/>
    <property type="match status" value="1"/>
</dbReference>
<organism evidence="1 2">
    <name type="scientific">Dongia rigui</name>
    <dbReference type="NCBI Taxonomy" id="940149"/>
    <lineage>
        <taxon>Bacteria</taxon>
        <taxon>Pseudomonadati</taxon>
        <taxon>Pseudomonadota</taxon>
        <taxon>Alphaproteobacteria</taxon>
        <taxon>Rhodospirillales</taxon>
        <taxon>Dongiaceae</taxon>
        <taxon>Dongia</taxon>
    </lineage>
</organism>
<dbReference type="PANTHER" id="PTHR39166">
    <property type="entry name" value="BLL1166 PROTEIN"/>
    <property type="match status" value="1"/>
</dbReference>
<dbReference type="Proteomes" id="UP001271769">
    <property type="component" value="Unassembled WGS sequence"/>
</dbReference>
<proteinExistence type="predicted"/>
<name>A0ABU5DT68_9PROT</name>
<dbReference type="EMBL" id="JAXCLX010000001">
    <property type="protein sequence ID" value="MDY0870535.1"/>
    <property type="molecule type" value="Genomic_DNA"/>
</dbReference>
<reference evidence="1 2" key="1">
    <citation type="journal article" date="2013" name="Antonie Van Leeuwenhoek">
        <title>Dongia rigui sp. nov., isolated from freshwater of a large wetland in Korea.</title>
        <authorList>
            <person name="Baik K.S."/>
            <person name="Hwang Y.M."/>
            <person name="Choi J.S."/>
            <person name="Kwon J."/>
            <person name="Seong C.N."/>
        </authorList>
    </citation>
    <scope>NUCLEOTIDE SEQUENCE [LARGE SCALE GENOMIC DNA]</scope>
    <source>
        <strain evidence="1 2">04SU4-P</strain>
    </source>
</reference>
<dbReference type="RefSeq" id="WP_320498801.1">
    <property type="nucleotide sequence ID" value="NZ_JAXCLX010000001.1"/>
</dbReference>